<organism evidence="2 3">
    <name type="scientific">Sedimentitalea arenosa</name>
    <dbReference type="NCBI Taxonomy" id="2798803"/>
    <lineage>
        <taxon>Bacteria</taxon>
        <taxon>Pseudomonadati</taxon>
        <taxon>Pseudomonadota</taxon>
        <taxon>Alphaproteobacteria</taxon>
        <taxon>Rhodobacterales</taxon>
        <taxon>Paracoccaceae</taxon>
        <taxon>Sedimentitalea</taxon>
    </lineage>
</organism>
<keyword evidence="1" id="KW-1133">Transmembrane helix</keyword>
<evidence type="ECO:0000313" key="3">
    <source>
        <dbReference type="Proteomes" id="UP000619079"/>
    </source>
</evidence>
<evidence type="ECO:0000256" key="1">
    <source>
        <dbReference type="SAM" id="Phobius"/>
    </source>
</evidence>
<keyword evidence="3" id="KW-1185">Reference proteome</keyword>
<feature type="transmembrane region" description="Helical" evidence="1">
    <location>
        <begin position="20"/>
        <end position="36"/>
    </location>
</feature>
<sequence>MSGTVVRFPADRDAYVQSHVKLAAFAMAAAMLILWLLGDPHIWTGAVAGLAAIALRGWYMASEQLSQVWELQDDALVGPMGQRVPLAQIATLRSMASFVQVVTTDGHKHLIRYQADPAATIAAIEKARP</sequence>
<dbReference type="RefSeq" id="WP_199024113.1">
    <property type="nucleotide sequence ID" value="NZ_JAELVR010000004.1"/>
</dbReference>
<keyword evidence="1" id="KW-0812">Transmembrane</keyword>
<dbReference type="EMBL" id="JAELVR010000004">
    <property type="protein sequence ID" value="MBJ6371253.1"/>
    <property type="molecule type" value="Genomic_DNA"/>
</dbReference>
<proteinExistence type="predicted"/>
<dbReference type="Proteomes" id="UP000619079">
    <property type="component" value="Unassembled WGS sequence"/>
</dbReference>
<gene>
    <name evidence="2" type="ORF">JF290_06910</name>
</gene>
<feature type="transmembrane region" description="Helical" evidence="1">
    <location>
        <begin position="42"/>
        <end position="59"/>
    </location>
</feature>
<evidence type="ECO:0000313" key="2">
    <source>
        <dbReference type="EMBL" id="MBJ6371253.1"/>
    </source>
</evidence>
<protein>
    <submittedName>
        <fullName evidence="2">Uncharacterized protein</fullName>
    </submittedName>
</protein>
<comment type="caution">
    <text evidence="2">The sequence shown here is derived from an EMBL/GenBank/DDBJ whole genome shotgun (WGS) entry which is preliminary data.</text>
</comment>
<dbReference type="AlphaFoldDB" id="A0A8J7IK19"/>
<reference evidence="2" key="1">
    <citation type="submission" date="2020-12" db="EMBL/GenBank/DDBJ databases">
        <title>Sedimentitalea sp. nov., isolated from sand in Incheon.</title>
        <authorList>
            <person name="Kim W."/>
        </authorList>
    </citation>
    <scope>NUCLEOTIDE SEQUENCE</scope>
    <source>
        <strain evidence="2">CAU 1593</strain>
    </source>
</reference>
<accession>A0A8J7IK19</accession>
<name>A0A8J7IK19_9RHOB</name>
<keyword evidence="1" id="KW-0472">Membrane</keyword>